<evidence type="ECO:0000313" key="1">
    <source>
        <dbReference type="EMBL" id="AHB49999.1"/>
    </source>
</evidence>
<dbReference type="PATRIC" id="fig|1029756.8.peg.1207"/>
<dbReference type="HOGENOM" id="CLU_3365381_0_0_5"/>
<accession>V5SJ71</accession>
<gene>
    <name evidence="1" type="ORF">W911_05750</name>
</gene>
<reference evidence="1 2" key="1">
    <citation type="journal article" date="2014" name="Genome Announc.">
        <title>Complete Genome Sequence of Hyphomicrobium nitrativorans Strain NL23, a Denitrifying Bacterium Isolated from Biofilm of a Methanol-Fed Denitrification System Treating Seawater at the Montreal Biodome.</title>
        <authorList>
            <person name="Martineau C."/>
            <person name="Villeneuve C."/>
            <person name="Mauffrey F."/>
            <person name="Villemur R."/>
        </authorList>
    </citation>
    <scope>NUCLEOTIDE SEQUENCE [LARGE SCALE GENOMIC DNA]</scope>
    <source>
        <strain evidence="1">NL23</strain>
    </source>
</reference>
<dbReference type="EMBL" id="CP006912">
    <property type="protein sequence ID" value="AHB49999.1"/>
    <property type="molecule type" value="Genomic_DNA"/>
</dbReference>
<dbReference type="AlphaFoldDB" id="V5SJ71"/>
<organism evidence="1 2">
    <name type="scientific">Hyphomicrobium nitrativorans NL23</name>
    <dbReference type="NCBI Taxonomy" id="1029756"/>
    <lineage>
        <taxon>Bacteria</taxon>
        <taxon>Pseudomonadati</taxon>
        <taxon>Pseudomonadota</taxon>
        <taxon>Alphaproteobacteria</taxon>
        <taxon>Hyphomicrobiales</taxon>
        <taxon>Hyphomicrobiaceae</taxon>
        <taxon>Hyphomicrobium</taxon>
    </lineage>
</organism>
<dbReference type="Proteomes" id="UP000018542">
    <property type="component" value="Chromosome"/>
</dbReference>
<name>V5SJ71_9HYPH</name>
<sequence>MEFAANDPVLQIETPKALDRRRLKPYQPDAEAIGS</sequence>
<keyword evidence="2" id="KW-1185">Reference proteome</keyword>
<evidence type="ECO:0000313" key="2">
    <source>
        <dbReference type="Proteomes" id="UP000018542"/>
    </source>
</evidence>
<protein>
    <submittedName>
        <fullName evidence="1">Uncharacterized protein</fullName>
    </submittedName>
</protein>
<dbReference type="KEGG" id="hni:W911_05750"/>
<proteinExistence type="predicted"/>